<evidence type="ECO:0000259" key="7">
    <source>
        <dbReference type="Pfam" id="PF17851"/>
    </source>
</evidence>
<evidence type="ECO:0000313" key="9">
    <source>
        <dbReference type="Proteomes" id="UP000488295"/>
    </source>
</evidence>
<dbReference type="Gene3D" id="2.60.120.200">
    <property type="match status" value="1"/>
</dbReference>
<evidence type="ECO:0000256" key="2">
    <source>
        <dbReference type="ARBA" id="ARBA00022801"/>
    </source>
</evidence>
<dbReference type="GO" id="GO:0005975">
    <property type="term" value="P:carbohydrate metabolic process"/>
    <property type="evidence" value="ECO:0007669"/>
    <property type="project" value="InterPro"/>
</dbReference>
<dbReference type="GO" id="GO:0004553">
    <property type="term" value="F:hydrolase activity, hydrolyzing O-glycosyl compounds"/>
    <property type="evidence" value="ECO:0007669"/>
    <property type="project" value="InterPro"/>
</dbReference>
<dbReference type="PANTHER" id="PTHR42812:SF12">
    <property type="entry name" value="BETA-XYLOSIDASE-RELATED"/>
    <property type="match status" value="1"/>
</dbReference>
<name>A0A9X4XAN8_LACJH</name>
<evidence type="ECO:0000256" key="3">
    <source>
        <dbReference type="ARBA" id="ARBA00023295"/>
    </source>
</evidence>
<dbReference type="CDD" id="cd18617">
    <property type="entry name" value="GH43_XynB-like"/>
    <property type="match status" value="1"/>
</dbReference>
<dbReference type="InterPro" id="IPR051795">
    <property type="entry name" value="Glycosyl_Hydrlase_43"/>
</dbReference>
<dbReference type="Pfam" id="PF17851">
    <property type="entry name" value="GH43_C2"/>
    <property type="match status" value="1"/>
</dbReference>
<evidence type="ECO:0000256" key="5">
    <source>
        <dbReference type="PIRSR" id="PIRSR606710-2"/>
    </source>
</evidence>
<keyword evidence="3 6" id="KW-0326">Glycosidase</keyword>
<dbReference type="InterPro" id="IPR041542">
    <property type="entry name" value="GH43_C2"/>
</dbReference>
<evidence type="ECO:0000313" key="8">
    <source>
        <dbReference type="EMBL" id="MTE03475.1"/>
    </source>
</evidence>
<dbReference type="SUPFAM" id="SSF75005">
    <property type="entry name" value="Arabinanase/levansucrase/invertase"/>
    <property type="match status" value="1"/>
</dbReference>
<dbReference type="InterPro" id="IPR023296">
    <property type="entry name" value="Glyco_hydro_beta-prop_sf"/>
</dbReference>
<keyword evidence="2 6" id="KW-0378">Hydrolase</keyword>
<feature type="active site" description="Proton acceptor" evidence="4">
    <location>
        <position position="15"/>
    </location>
</feature>
<dbReference type="InterPro" id="IPR006710">
    <property type="entry name" value="Glyco_hydro_43"/>
</dbReference>
<reference evidence="8 9" key="1">
    <citation type="submission" date="2019-11" db="EMBL/GenBank/DDBJ databases">
        <title>Gastrointestinal microbiota of Peromyscus leucopus.</title>
        <authorList>
            <person name="Milovic A."/>
            <person name="Bassam K."/>
            <person name="Barbour A.G."/>
        </authorList>
    </citation>
    <scope>NUCLEOTIDE SEQUENCE [LARGE SCALE GENOMIC DNA]</scope>
    <source>
        <strain evidence="8 9">LL8</strain>
    </source>
</reference>
<feature type="site" description="Important for catalytic activity, responsible for pKa modulation of the active site Glu and correct orientation of both the proton donor and substrate" evidence="5">
    <location>
        <position position="121"/>
    </location>
</feature>
<evidence type="ECO:0000256" key="4">
    <source>
        <dbReference type="PIRSR" id="PIRSR606710-1"/>
    </source>
</evidence>
<accession>A0A9X4XAN8</accession>
<dbReference type="PANTHER" id="PTHR42812">
    <property type="entry name" value="BETA-XYLOSIDASE"/>
    <property type="match status" value="1"/>
</dbReference>
<dbReference type="EMBL" id="WKKC01000017">
    <property type="protein sequence ID" value="MTE03475.1"/>
    <property type="molecule type" value="Genomic_DNA"/>
</dbReference>
<proteinExistence type="inferred from homology"/>
<feature type="domain" description="Beta-xylosidase C-terminal Concanavalin A-like" evidence="7">
    <location>
        <begin position="314"/>
        <end position="482"/>
    </location>
</feature>
<dbReference type="Pfam" id="PF04616">
    <property type="entry name" value="Glyco_hydro_43"/>
    <property type="match status" value="1"/>
</dbReference>
<comment type="caution">
    <text evidence="8">The sequence shown here is derived from an EMBL/GenBank/DDBJ whole genome shotgun (WGS) entry which is preliminary data.</text>
</comment>
<dbReference type="AlphaFoldDB" id="A0A9X4XAN8"/>
<sequence length="501" mass="57281">MRQYFNPVIPGCYPDPSICRVKDHYYLVASSFEYFPGIPIFESIDLINWRSLGCVLNRPEQVDLKGSNGHSGIFAPTIRYYGGMFYVVATNVSHGGHFIVKSKDPRKGWSNPIYINQEGIDPSLYFERKTAYLLSTAKDHGKDAILISKVNLDTGETRGPHYLWHGDGGRYLEGPHLYKINGFYYLLASEGGTEYGHMLVLARSRTLLGKYIPCPDNPILTNRNLGGYELQGTGHGDLIQDINGRWWIVFLGFRQLGQYLQFHTLGREVNLLPVVFRNNWVNIKDKIARLKIMTKRKIPRQKRLKDKQQKDLKIGDDLVFLRNPNLKNYKLTPTLFKLKGDGLLSERMISPTALFTRQRSFNDSFSAKVDVKESRAGLTVYLESDQHYDLILEERNGKWILSRRLSIGPAIDEKVIASVEKVSGKGLPKLMIECKKGYYILKARINNKNINCGRYDARFLSSEVAGDFTGVMLGIFIEKQGTATFSEIEIKRNGRKLWERF</sequence>
<feature type="active site" description="Proton donor" evidence="4">
    <location>
        <position position="173"/>
    </location>
</feature>
<dbReference type="Gene3D" id="2.115.10.20">
    <property type="entry name" value="Glycosyl hydrolase domain, family 43"/>
    <property type="match status" value="1"/>
</dbReference>
<comment type="similarity">
    <text evidence="1 6">Belongs to the glycosyl hydrolase 43 family.</text>
</comment>
<protein>
    <submittedName>
        <fullName evidence="8">Family 43 glycosylhydrolase</fullName>
    </submittedName>
</protein>
<evidence type="ECO:0000256" key="6">
    <source>
        <dbReference type="RuleBase" id="RU361187"/>
    </source>
</evidence>
<dbReference type="SUPFAM" id="SSF49899">
    <property type="entry name" value="Concanavalin A-like lectins/glucanases"/>
    <property type="match status" value="1"/>
</dbReference>
<dbReference type="Proteomes" id="UP000488295">
    <property type="component" value="Unassembled WGS sequence"/>
</dbReference>
<dbReference type="RefSeq" id="WP_155692698.1">
    <property type="nucleotide sequence ID" value="NZ_WKKC01000017.1"/>
</dbReference>
<evidence type="ECO:0000256" key="1">
    <source>
        <dbReference type="ARBA" id="ARBA00009865"/>
    </source>
</evidence>
<dbReference type="InterPro" id="IPR013320">
    <property type="entry name" value="ConA-like_dom_sf"/>
</dbReference>
<gene>
    <name evidence="8" type="ORF">GJU95_06800</name>
</gene>
<organism evidence="8 9">
    <name type="scientific">Lactobacillus johnsonii</name>
    <dbReference type="NCBI Taxonomy" id="33959"/>
    <lineage>
        <taxon>Bacteria</taxon>
        <taxon>Bacillati</taxon>
        <taxon>Bacillota</taxon>
        <taxon>Bacilli</taxon>
        <taxon>Lactobacillales</taxon>
        <taxon>Lactobacillaceae</taxon>
        <taxon>Lactobacillus</taxon>
    </lineage>
</organism>